<dbReference type="Proteomes" id="UP001531129">
    <property type="component" value="Unassembled WGS sequence"/>
</dbReference>
<comment type="caution">
    <text evidence="1">The sequence shown here is derived from an EMBL/GenBank/DDBJ whole genome shotgun (WGS) entry which is preliminary data.</text>
</comment>
<evidence type="ECO:0000313" key="1">
    <source>
        <dbReference type="EMBL" id="MEI1253018.1"/>
    </source>
</evidence>
<organism evidence="1 2">
    <name type="scientific">Rhizobium aouanii</name>
    <dbReference type="NCBI Taxonomy" id="3118145"/>
    <lineage>
        <taxon>Bacteria</taxon>
        <taxon>Pseudomonadati</taxon>
        <taxon>Pseudomonadota</taxon>
        <taxon>Alphaproteobacteria</taxon>
        <taxon>Hyphomicrobiales</taxon>
        <taxon>Rhizobiaceae</taxon>
        <taxon>Rhizobium/Agrobacterium group</taxon>
        <taxon>Rhizobium</taxon>
    </lineage>
</organism>
<name>A0ABU8CW22_9HYPH</name>
<dbReference type="EMBL" id="JBAMYC010000036">
    <property type="protein sequence ID" value="MEI1253018.1"/>
    <property type="molecule type" value="Genomic_DNA"/>
</dbReference>
<sequence>MRSNRELLELAYLRCPARKEKVTQRCCKINEPQFRERPGLFSELVRCPGLRVMIMRRRIALEALRFWCRRGNLGNG</sequence>
<keyword evidence="2" id="KW-1185">Reference proteome</keyword>
<protein>
    <submittedName>
        <fullName evidence="1">Uncharacterized protein</fullName>
    </submittedName>
</protein>
<gene>
    <name evidence="1" type="ORF">V8Q02_34290</name>
</gene>
<accession>A0ABU8CW22</accession>
<evidence type="ECO:0000313" key="2">
    <source>
        <dbReference type="Proteomes" id="UP001531129"/>
    </source>
</evidence>
<dbReference type="RefSeq" id="WP_264399998.1">
    <property type="nucleotide sequence ID" value="NZ_JBAMYB010000034.1"/>
</dbReference>
<reference evidence="1 2" key="1">
    <citation type="submission" date="2024-01" db="EMBL/GenBank/DDBJ databases">
        <title>Draft genome sequences of three bacterial strains isolated from Acacia saligna represent a potential new species within the genus Rhizobium.</title>
        <authorList>
            <person name="Tambong J.T."/>
            <person name="Mnasri B."/>
        </authorList>
    </citation>
    <scope>NUCLEOTIDE SEQUENCE [LARGE SCALE GENOMIC DNA]</scope>
    <source>
        <strain evidence="1 2">1AS12I</strain>
    </source>
</reference>
<proteinExistence type="predicted"/>